<dbReference type="GO" id="GO:0006367">
    <property type="term" value="P:transcription initiation at RNA polymerase II promoter"/>
    <property type="evidence" value="ECO:0007669"/>
    <property type="project" value="TreeGrafter"/>
</dbReference>
<dbReference type="GO" id="GO:1990841">
    <property type="term" value="F:promoter-specific chromatin binding"/>
    <property type="evidence" value="ECO:0007669"/>
    <property type="project" value="TreeGrafter"/>
</dbReference>
<comment type="subcellular location">
    <subcellularLocation>
        <location evidence="1">Nucleus</location>
    </subcellularLocation>
</comment>
<protein>
    <recommendedName>
        <fullName evidence="8">Transcription initiation factor TFIID subunit 10</fullName>
    </recommendedName>
</protein>
<name>A0A7S0BNS5_9RHOD</name>
<reference evidence="7" key="1">
    <citation type="submission" date="2021-01" db="EMBL/GenBank/DDBJ databases">
        <authorList>
            <person name="Corre E."/>
            <person name="Pelletier E."/>
            <person name="Niang G."/>
            <person name="Scheremetjew M."/>
            <person name="Finn R."/>
            <person name="Kale V."/>
            <person name="Holt S."/>
            <person name="Cochrane G."/>
            <person name="Meng A."/>
            <person name="Brown T."/>
            <person name="Cohen L."/>
        </authorList>
    </citation>
    <scope>NUCLEOTIDE SEQUENCE</scope>
    <source>
        <strain evidence="7">UTEX LB 2760</strain>
    </source>
</reference>
<dbReference type="GO" id="GO:0016251">
    <property type="term" value="F:RNA polymerase II general transcription initiation factor activity"/>
    <property type="evidence" value="ECO:0007669"/>
    <property type="project" value="TreeGrafter"/>
</dbReference>
<dbReference type="PANTHER" id="PTHR21242">
    <property type="entry name" value="TRANSCRIPTION INITIATION FACTOR TFIID SUBUNIT 10"/>
    <property type="match status" value="1"/>
</dbReference>
<dbReference type="CDD" id="cd07982">
    <property type="entry name" value="HFD_TAF10"/>
    <property type="match status" value="1"/>
</dbReference>
<dbReference type="InterPro" id="IPR003923">
    <property type="entry name" value="TAF10"/>
</dbReference>
<dbReference type="PANTHER" id="PTHR21242:SF0">
    <property type="entry name" value="TRANSCRIPTION INITIATION FACTOR TFIID SUBUNIT 10"/>
    <property type="match status" value="1"/>
</dbReference>
<evidence type="ECO:0008006" key="8">
    <source>
        <dbReference type="Google" id="ProtNLM"/>
    </source>
</evidence>
<accession>A0A7S0BNS5</accession>
<evidence type="ECO:0000313" key="7">
    <source>
        <dbReference type="EMBL" id="CAD8399248.1"/>
    </source>
</evidence>
<evidence type="ECO:0000256" key="6">
    <source>
        <dbReference type="SAM" id="MobiDB-lite"/>
    </source>
</evidence>
<dbReference type="GO" id="GO:0000124">
    <property type="term" value="C:SAGA complex"/>
    <property type="evidence" value="ECO:0007669"/>
    <property type="project" value="TreeGrafter"/>
</dbReference>
<dbReference type="PRINTS" id="PR01443">
    <property type="entry name" value="TFIID30KDSUB"/>
</dbReference>
<organism evidence="7">
    <name type="scientific">Rhodosorus marinus</name>
    <dbReference type="NCBI Taxonomy" id="101924"/>
    <lineage>
        <taxon>Eukaryota</taxon>
        <taxon>Rhodophyta</taxon>
        <taxon>Stylonematophyceae</taxon>
        <taxon>Stylonematales</taxon>
        <taxon>Stylonemataceae</taxon>
        <taxon>Rhodosorus</taxon>
    </lineage>
</organism>
<evidence type="ECO:0000256" key="5">
    <source>
        <dbReference type="ARBA" id="ARBA00025730"/>
    </source>
</evidence>
<dbReference type="AlphaFoldDB" id="A0A7S0BNS5"/>
<feature type="region of interest" description="Disordered" evidence="6">
    <location>
        <begin position="111"/>
        <end position="149"/>
    </location>
</feature>
<evidence type="ECO:0000256" key="4">
    <source>
        <dbReference type="ARBA" id="ARBA00023242"/>
    </source>
</evidence>
<evidence type="ECO:0000256" key="1">
    <source>
        <dbReference type="ARBA" id="ARBA00004123"/>
    </source>
</evidence>
<comment type="similarity">
    <text evidence="5">Belongs to the TAF10 family.</text>
</comment>
<gene>
    <name evidence="7" type="ORF">RMAR0315_LOCUS9240</name>
</gene>
<keyword evidence="4" id="KW-0539">Nucleus</keyword>
<dbReference type="Pfam" id="PF03540">
    <property type="entry name" value="TAF10"/>
    <property type="match status" value="1"/>
</dbReference>
<evidence type="ECO:0000256" key="2">
    <source>
        <dbReference type="ARBA" id="ARBA00023015"/>
    </source>
</evidence>
<keyword evidence="3" id="KW-0804">Transcription</keyword>
<feature type="compositionally biased region" description="Low complexity" evidence="6">
    <location>
        <begin position="121"/>
        <end position="136"/>
    </location>
</feature>
<keyword evidence="2" id="KW-0805">Transcription regulation</keyword>
<sequence>MERSKGLDHEEVARFVASLSDYHPVIPDELVRYYLAKSGFQCDDVRVERLVALAAQKFLADVCLEALSHARSRQHAIPGKGKQAIDTRLVLSTEDLERALREYGVNMQKPPYYADSEIVGEPESSPSRPSREQQGQTPGSGAAGEPKQG</sequence>
<dbReference type="GO" id="GO:0005669">
    <property type="term" value="C:transcription factor TFIID complex"/>
    <property type="evidence" value="ECO:0007669"/>
    <property type="project" value="TreeGrafter"/>
</dbReference>
<proteinExistence type="inferred from homology"/>
<dbReference type="EMBL" id="HBEK01016879">
    <property type="protein sequence ID" value="CAD8399248.1"/>
    <property type="molecule type" value="Transcribed_RNA"/>
</dbReference>
<evidence type="ECO:0000256" key="3">
    <source>
        <dbReference type="ARBA" id="ARBA00023163"/>
    </source>
</evidence>